<comment type="similarity">
    <text evidence="1">Belongs to the glycosyl hydrolase 32 family.</text>
</comment>
<evidence type="ECO:0000256" key="5">
    <source>
        <dbReference type="ARBA" id="ARBA00023157"/>
    </source>
</evidence>
<feature type="signal peptide" evidence="7">
    <location>
        <begin position="1"/>
        <end position="36"/>
    </location>
</feature>
<dbReference type="InterPro" id="IPR051214">
    <property type="entry name" value="GH32_Enzymes"/>
</dbReference>
<evidence type="ECO:0000256" key="7">
    <source>
        <dbReference type="SAM" id="SignalP"/>
    </source>
</evidence>
<dbReference type="SUPFAM" id="SSF49899">
    <property type="entry name" value="Concanavalin A-like lectins/glucanases"/>
    <property type="match status" value="2"/>
</dbReference>
<dbReference type="InterPro" id="IPR013189">
    <property type="entry name" value="Glyco_hydro_32_C"/>
</dbReference>
<dbReference type="Pfam" id="PF13385">
    <property type="entry name" value="Laminin_G_3"/>
    <property type="match status" value="1"/>
</dbReference>
<reference evidence="9 10" key="1">
    <citation type="submission" date="2024-12" db="EMBL/GenBank/DDBJ databases">
        <title>Forecasting of Potato common scab and diversities of Pathogenic streptomyces spp. in china.</title>
        <authorList>
            <person name="Handique U."/>
            <person name="Wu J."/>
        </authorList>
    </citation>
    <scope>NUCLEOTIDE SEQUENCE [LARGE SCALE GENOMIC DNA]</scope>
    <source>
        <strain evidence="9 10">ZRIMU1585</strain>
    </source>
</reference>
<keyword evidence="3 7" id="KW-0732">Signal</keyword>
<dbReference type="SUPFAM" id="SSF75005">
    <property type="entry name" value="Arabinanase/levansucrase/invertase"/>
    <property type="match status" value="1"/>
</dbReference>
<dbReference type="CDD" id="cd08996">
    <property type="entry name" value="GH32_FFase"/>
    <property type="match status" value="1"/>
</dbReference>
<dbReference type="InterPro" id="IPR001362">
    <property type="entry name" value="Glyco_hydro_32"/>
</dbReference>
<proteinExistence type="inferred from homology"/>
<dbReference type="InterPro" id="IPR013148">
    <property type="entry name" value="Glyco_hydro_32_N"/>
</dbReference>
<dbReference type="InterPro" id="IPR006558">
    <property type="entry name" value="LamG-like"/>
</dbReference>
<name>A0ABW9IFH1_STRGJ</name>
<protein>
    <recommendedName>
        <fullName evidence="2">beta-fructofuranosidase</fullName>
        <ecNumber evidence="2">3.2.1.26</ecNumber>
    </recommendedName>
</protein>
<dbReference type="Pfam" id="PF08244">
    <property type="entry name" value="Glyco_hydro_32C"/>
    <property type="match status" value="1"/>
</dbReference>
<dbReference type="Gene3D" id="2.60.120.200">
    <property type="match status" value="1"/>
</dbReference>
<comment type="caution">
    <text evidence="9">The sequence shown here is derived from an EMBL/GenBank/DDBJ whole genome shotgun (WGS) entry which is preliminary data.</text>
</comment>
<evidence type="ECO:0000313" key="9">
    <source>
        <dbReference type="EMBL" id="MFM9646481.1"/>
    </source>
</evidence>
<dbReference type="EMBL" id="JBJVNE010000004">
    <property type="protein sequence ID" value="MFM9646481.1"/>
    <property type="molecule type" value="Genomic_DNA"/>
</dbReference>
<evidence type="ECO:0000259" key="8">
    <source>
        <dbReference type="SMART" id="SM00560"/>
    </source>
</evidence>
<keyword evidence="6" id="KW-0326">Glycosidase</keyword>
<dbReference type="InterPro" id="IPR013320">
    <property type="entry name" value="ConA-like_dom_sf"/>
</dbReference>
<gene>
    <name evidence="9" type="ORF">ACKI1S_10055</name>
</gene>
<keyword evidence="4" id="KW-0378">Hydrolase</keyword>
<sequence>MRTRSPVRATTRPSPILVRLLLAFAMCLGLASPLMASPAGASGTALSNPDFESGNLSGWTTTGTAFTGAVSDKPGWGWGCCFNQQGTYHLWGFAAGSDAATGTATSEPFTLTGTGMVSVLVSGGRNDNDLYVALTALDGTVLKKATGTDDEAYRRVTWDAREHLGKQLRITVVDKATGGWGHINLDDVRVGTDPAPQVSTLSNPGFESGNLSGWTTTGTAFTGAVSDKPGWGWGCCFNQQGTYHLWGFAAGSDAATGTATSEPFTLTGTGMVSVLVSGGRNDNDLYLALTALDGTVLKKATGTDDEAYRRVTWDAREHLGKQLRITVVDKATGGWGHINLDDVRVGVDKAPDPSTTGLAAHWDFSEGKGTTTREKISEAADPISYVFNDAQYKPDSDPLWRPKREDDGVLSGALLFDGYSTWVTRAAAQTQLPTDGLTVEAWVAPRAFEWGDEGKPSAVVNQQDKGAKRGFVLGVGRHGRWQFGVGTGDAWYEVTVPKPAALAAGKWAHLSAVFAPGDGAIRLFLNGEQVAQTAVPVGARLAKADVPLIIGRHNQPAIINGTFAVNMFNGLIDEVKVHSGALTPALVAAGHAKDVQTFAGGVTPAARMEMDRSRYDGDRYRPGYHFTAPNHWMNEPHAPIQYKGKYHLFYQHNSHGPYWHNIAWGHAVSEDLVNWRDLPVALAPTEDSVAPDGVWSGDAAYDENGVPVLLFTAGNDSQRPNQATGLARPVDPADSDLVEWKMHPTLVTSQTADLNVGAGRKVRFGDFRDPFVWQEGDTWFQLMGSGVQATDGRDIGGTALLYTSKNLTDWTYVGPLMTGDVAAHPKTGQVWELPTFLPIGKDAQGRERRALLINPAFPAGPGEYSSKYVYYWVGTWDAQARRWTPDTTEPKLMDYGDHFTGPSGTVDDKGRSLVFSIAQDRRTERAHYDAGWAHNAGLPIELSMRPDGDLGFRPVEEVARLHDGEPLVDITAPTSVTAANERLANVKGDMLHIKLTLERGSAGTFGLDVLRSPGDEERTRLFYDAPAGQLGVDRTRSGNNSSAEPNLGVHKGPLALANGQLTLDVFVDRSVIEAYANSHKSITTRAYPFRQDALGLRLFGDGSTVKSMTVWKMKSMTG</sequence>
<dbReference type="SMART" id="SM00560">
    <property type="entry name" value="LamGL"/>
    <property type="match status" value="1"/>
</dbReference>
<dbReference type="EC" id="3.2.1.26" evidence="2"/>
<feature type="chain" id="PRO_5046167364" description="beta-fructofuranosidase" evidence="7">
    <location>
        <begin position="37"/>
        <end position="1118"/>
    </location>
</feature>
<organism evidence="9 10">
    <name type="scientific">Streptomyces galilaeus</name>
    <dbReference type="NCBI Taxonomy" id="33899"/>
    <lineage>
        <taxon>Bacteria</taxon>
        <taxon>Bacillati</taxon>
        <taxon>Actinomycetota</taxon>
        <taxon>Actinomycetes</taxon>
        <taxon>Kitasatosporales</taxon>
        <taxon>Streptomycetaceae</taxon>
        <taxon>Streptomyces</taxon>
    </lineage>
</organism>
<keyword evidence="10" id="KW-1185">Reference proteome</keyword>
<keyword evidence="5" id="KW-1015">Disulfide bond</keyword>
<evidence type="ECO:0000256" key="1">
    <source>
        <dbReference type="ARBA" id="ARBA00009902"/>
    </source>
</evidence>
<dbReference type="RefSeq" id="WP_369280019.1">
    <property type="nucleotide sequence ID" value="NZ_JBJVMW010000003.1"/>
</dbReference>
<dbReference type="SMART" id="SM00640">
    <property type="entry name" value="Glyco_32"/>
    <property type="match status" value="1"/>
</dbReference>
<feature type="domain" description="LamG-like jellyroll fold" evidence="8">
    <location>
        <begin position="435"/>
        <end position="585"/>
    </location>
</feature>
<evidence type="ECO:0000256" key="4">
    <source>
        <dbReference type="ARBA" id="ARBA00022801"/>
    </source>
</evidence>
<dbReference type="PANTHER" id="PTHR43101">
    <property type="entry name" value="BETA-FRUCTOSIDASE"/>
    <property type="match status" value="1"/>
</dbReference>
<evidence type="ECO:0000313" key="10">
    <source>
        <dbReference type="Proteomes" id="UP001631993"/>
    </source>
</evidence>
<evidence type="ECO:0000256" key="3">
    <source>
        <dbReference type="ARBA" id="ARBA00022729"/>
    </source>
</evidence>
<evidence type="ECO:0000256" key="2">
    <source>
        <dbReference type="ARBA" id="ARBA00012758"/>
    </source>
</evidence>
<dbReference type="Proteomes" id="UP001631993">
    <property type="component" value="Unassembled WGS sequence"/>
</dbReference>
<dbReference type="Gene3D" id="2.60.120.260">
    <property type="entry name" value="Galactose-binding domain-like"/>
    <property type="match status" value="2"/>
</dbReference>
<dbReference type="InterPro" id="IPR023296">
    <property type="entry name" value="Glyco_hydro_beta-prop_sf"/>
</dbReference>
<dbReference type="PANTHER" id="PTHR43101:SF1">
    <property type="entry name" value="BETA-FRUCTOSIDASE"/>
    <property type="match status" value="1"/>
</dbReference>
<dbReference type="Pfam" id="PF00251">
    <property type="entry name" value="Glyco_hydro_32N"/>
    <property type="match status" value="1"/>
</dbReference>
<evidence type="ECO:0000256" key="6">
    <source>
        <dbReference type="ARBA" id="ARBA00023295"/>
    </source>
</evidence>
<dbReference type="Gene3D" id="2.115.10.20">
    <property type="entry name" value="Glycosyl hydrolase domain, family 43"/>
    <property type="match status" value="1"/>
</dbReference>
<dbReference type="Gene3D" id="2.60.120.560">
    <property type="entry name" value="Exo-inulinase, domain 1"/>
    <property type="match status" value="1"/>
</dbReference>
<accession>A0ABW9IFH1</accession>